<comment type="caution">
    <text evidence="1">The sequence shown here is derived from an EMBL/GenBank/DDBJ whole genome shotgun (WGS) entry which is preliminary data.</text>
</comment>
<name>A0A7J8ZJG3_9ROSI</name>
<dbReference type="AlphaFoldDB" id="A0A7J8ZJG3"/>
<reference evidence="1 2" key="1">
    <citation type="journal article" date="2019" name="Genome Biol. Evol.">
        <title>Insights into the evolution of the New World diploid cottons (Gossypium, subgenus Houzingenia) based on genome sequencing.</title>
        <authorList>
            <person name="Grover C.E."/>
            <person name="Arick M.A. 2nd"/>
            <person name="Thrash A."/>
            <person name="Conover J.L."/>
            <person name="Sanders W.S."/>
            <person name="Peterson D.G."/>
            <person name="Frelichowski J.E."/>
            <person name="Scheffler J.A."/>
            <person name="Scheffler B.E."/>
            <person name="Wendel J.F."/>
        </authorList>
    </citation>
    <scope>NUCLEOTIDE SEQUENCE [LARGE SCALE GENOMIC DNA]</scope>
    <source>
        <strain evidence="1">4</strain>
        <tissue evidence="1">Leaf</tissue>
    </source>
</reference>
<gene>
    <name evidence="1" type="ORF">Golax_011049</name>
</gene>
<sequence>MLWWDPHRQKKIMVSLIMIE</sequence>
<evidence type="ECO:0000313" key="2">
    <source>
        <dbReference type="Proteomes" id="UP000593574"/>
    </source>
</evidence>
<dbReference type="EMBL" id="JABEZV010000005">
    <property type="protein sequence ID" value="MBA0711918.1"/>
    <property type="molecule type" value="Genomic_DNA"/>
</dbReference>
<protein>
    <submittedName>
        <fullName evidence="1">Uncharacterized protein</fullName>
    </submittedName>
</protein>
<proteinExistence type="predicted"/>
<keyword evidence="2" id="KW-1185">Reference proteome</keyword>
<organism evidence="1 2">
    <name type="scientific">Gossypium laxum</name>
    <dbReference type="NCBI Taxonomy" id="34288"/>
    <lineage>
        <taxon>Eukaryota</taxon>
        <taxon>Viridiplantae</taxon>
        <taxon>Streptophyta</taxon>
        <taxon>Embryophyta</taxon>
        <taxon>Tracheophyta</taxon>
        <taxon>Spermatophyta</taxon>
        <taxon>Magnoliopsida</taxon>
        <taxon>eudicotyledons</taxon>
        <taxon>Gunneridae</taxon>
        <taxon>Pentapetalae</taxon>
        <taxon>rosids</taxon>
        <taxon>malvids</taxon>
        <taxon>Malvales</taxon>
        <taxon>Malvaceae</taxon>
        <taxon>Malvoideae</taxon>
        <taxon>Gossypium</taxon>
    </lineage>
</organism>
<dbReference type="Proteomes" id="UP000593574">
    <property type="component" value="Unassembled WGS sequence"/>
</dbReference>
<accession>A0A7J8ZJG3</accession>
<evidence type="ECO:0000313" key="1">
    <source>
        <dbReference type="EMBL" id="MBA0711918.1"/>
    </source>
</evidence>